<dbReference type="GO" id="GO:0006302">
    <property type="term" value="P:double-strand break repair"/>
    <property type="evidence" value="ECO:0007669"/>
    <property type="project" value="UniProtKB-ARBA"/>
</dbReference>
<evidence type="ECO:0000256" key="1">
    <source>
        <dbReference type="ARBA" id="ARBA00004123"/>
    </source>
</evidence>
<dbReference type="SUPFAM" id="SSF47781">
    <property type="entry name" value="RuvA domain 2-like"/>
    <property type="match status" value="1"/>
</dbReference>
<evidence type="ECO:0000256" key="3">
    <source>
        <dbReference type="ARBA" id="ARBA00022763"/>
    </source>
</evidence>
<reference evidence="8" key="1">
    <citation type="submission" date="2023-06" db="EMBL/GenBank/DDBJ databases">
        <authorList>
            <person name="Delattre M."/>
        </authorList>
    </citation>
    <scope>NUCLEOTIDE SEQUENCE</scope>
    <source>
        <strain evidence="8">AF72</strain>
    </source>
</reference>
<dbReference type="AlphaFoldDB" id="A0AA36GA91"/>
<name>A0AA36GA91_9BILA</name>
<evidence type="ECO:0000259" key="7">
    <source>
        <dbReference type="Pfam" id="PF03834"/>
    </source>
</evidence>
<dbReference type="GO" id="GO:0000110">
    <property type="term" value="C:nucleotide-excision repair factor 1 complex"/>
    <property type="evidence" value="ECO:0007669"/>
    <property type="project" value="TreeGrafter"/>
</dbReference>
<evidence type="ECO:0000256" key="2">
    <source>
        <dbReference type="ARBA" id="ARBA00008283"/>
    </source>
</evidence>
<evidence type="ECO:0000313" key="9">
    <source>
        <dbReference type="Proteomes" id="UP001177023"/>
    </source>
</evidence>
<keyword evidence="4" id="KW-0238">DNA-binding</keyword>
<dbReference type="PANTHER" id="PTHR12749:SF0">
    <property type="entry name" value="DNA EXCISION REPAIR PROTEIN ERCC-1"/>
    <property type="match status" value="1"/>
</dbReference>
<comment type="subcellular location">
    <subcellularLocation>
        <location evidence="1">Nucleus</location>
    </subcellularLocation>
</comment>
<gene>
    <name evidence="8" type="ORF">MSPICULIGERA_LOCUS16500</name>
</gene>
<keyword evidence="6" id="KW-0539">Nucleus</keyword>
<dbReference type="CDD" id="cd22325">
    <property type="entry name" value="ERCC1_C-like"/>
    <property type="match status" value="1"/>
</dbReference>
<dbReference type="Pfam" id="PF14520">
    <property type="entry name" value="HHH_5"/>
    <property type="match status" value="1"/>
</dbReference>
<proteinExistence type="inferred from homology"/>
<comment type="caution">
    <text evidence="8">The sequence shown here is derived from an EMBL/GenBank/DDBJ whole genome shotgun (WGS) entry which is preliminary data.</text>
</comment>
<evidence type="ECO:0000256" key="4">
    <source>
        <dbReference type="ARBA" id="ARBA00023125"/>
    </source>
</evidence>
<organism evidence="8 9">
    <name type="scientific">Mesorhabditis spiculigera</name>
    <dbReference type="NCBI Taxonomy" id="96644"/>
    <lineage>
        <taxon>Eukaryota</taxon>
        <taxon>Metazoa</taxon>
        <taxon>Ecdysozoa</taxon>
        <taxon>Nematoda</taxon>
        <taxon>Chromadorea</taxon>
        <taxon>Rhabditida</taxon>
        <taxon>Rhabditina</taxon>
        <taxon>Rhabditomorpha</taxon>
        <taxon>Rhabditoidea</taxon>
        <taxon>Rhabditidae</taxon>
        <taxon>Mesorhabditinae</taxon>
        <taxon>Mesorhabditis</taxon>
    </lineage>
</organism>
<keyword evidence="3" id="KW-0227">DNA damage</keyword>
<dbReference type="SUPFAM" id="SSF52980">
    <property type="entry name" value="Restriction endonuclease-like"/>
    <property type="match status" value="1"/>
</dbReference>
<protein>
    <recommendedName>
        <fullName evidence="7">ERCC1-like central domain-containing protein</fullName>
    </recommendedName>
</protein>
<dbReference type="GO" id="GO:0070914">
    <property type="term" value="P:UV-damage excision repair"/>
    <property type="evidence" value="ECO:0007669"/>
    <property type="project" value="TreeGrafter"/>
</dbReference>
<evidence type="ECO:0000313" key="8">
    <source>
        <dbReference type="EMBL" id="CAJ0578240.1"/>
    </source>
</evidence>
<dbReference type="GO" id="GO:0006312">
    <property type="term" value="P:mitotic recombination"/>
    <property type="evidence" value="ECO:0007669"/>
    <property type="project" value="TreeGrafter"/>
</dbReference>
<accession>A0AA36GA91</accession>
<sequence length="206" mass="23407">MSIAEQPGCSNSGRGITVNRQRQEGNPVLKYVRNVRFEWGDIPVDFEVGRDCGVLYLALTYHRKQPHYIHSRIDPHTKHMLWELNRLCATSQWTLILCYSVEEAAEYLENLKLSENRDPSYQSKKGPVPKDERERLLNAAIGVLTGARSVTKTDAKHLLATFGSLSEIAKATEEQLALCPGLGPIRAKNLHTYLRTNLRNQLFKPH</sequence>
<dbReference type="InterPro" id="IPR011335">
    <property type="entry name" value="Restrct_endonuc-II-like"/>
</dbReference>
<dbReference type="Proteomes" id="UP001177023">
    <property type="component" value="Unassembled WGS sequence"/>
</dbReference>
<dbReference type="Gene3D" id="3.40.50.10130">
    <property type="match status" value="2"/>
</dbReference>
<dbReference type="EMBL" id="CATQJA010002653">
    <property type="protein sequence ID" value="CAJ0578240.1"/>
    <property type="molecule type" value="Genomic_DNA"/>
</dbReference>
<dbReference type="InterPro" id="IPR010994">
    <property type="entry name" value="RuvA_2-like"/>
</dbReference>
<feature type="non-terminal residue" evidence="8">
    <location>
        <position position="206"/>
    </location>
</feature>
<dbReference type="InterPro" id="IPR047260">
    <property type="entry name" value="ERCC1-like_central_dom"/>
</dbReference>
<dbReference type="Pfam" id="PF03834">
    <property type="entry name" value="Rad10"/>
    <property type="match status" value="1"/>
</dbReference>
<dbReference type="Gene3D" id="1.10.150.20">
    <property type="entry name" value="5' to 3' exonuclease, C-terminal subdomain"/>
    <property type="match status" value="1"/>
</dbReference>
<dbReference type="InterPro" id="IPR004579">
    <property type="entry name" value="ERCC1/RAD10/SWI10"/>
</dbReference>
<evidence type="ECO:0000256" key="5">
    <source>
        <dbReference type="ARBA" id="ARBA00023204"/>
    </source>
</evidence>
<dbReference type="GO" id="GO:0003697">
    <property type="term" value="F:single-stranded DNA binding"/>
    <property type="evidence" value="ECO:0007669"/>
    <property type="project" value="TreeGrafter"/>
</dbReference>
<keyword evidence="9" id="KW-1185">Reference proteome</keyword>
<dbReference type="GO" id="GO:0070522">
    <property type="term" value="C:ERCC4-ERCC1 complex"/>
    <property type="evidence" value="ECO:0007669"/>
    <property type="project" value="TreeGrafter"/>
</dbReference>
<evidence type="ECO:0000256" key="6">
    <source>
        <dbReference type="ARBA" id="ARBA00023242"/>
    </source>
</evidence>
<feature type="domain" description="ERCC1-like central" evidence="7">
    <location>
        <begin position="20"/>
        <end position="77"/>
    </location>
</feature>
<dbReference type="GO" id="GO:0003684">
    <property type="term" value="F:damaged DNA binding"/>
    <property type="evidence" value="ECO:0007669"/>
    <property type="project" value="InterPro"/>
</dbReference>
<comment type="similarity">
    <text evidence="2">Belongs to the ERCC1/RAD10/SWI10 family.</text>
</comment>
<dbReference type="PANTHER" id="PTHR12749">
    <property type="entry name" value="EXCISION REPAIR CROSS-COMPLEMENTING 1 ERCC1"/>
    <property type="match status" value="1"/>
</dbReference>
<keyword evidence="5" id="KW-0234">DNA repair</keyword>